<name>A0A229UM85_9BACL</name>
<organism evidence="1 2">
    <name type="scientific">Paenibacillus rigui</name>
    <dbReference type="NCBI Taxonomy" id="554312"/>
    <lineage>
        <taxon>Bacteria</taxon>
        <taxon>Bacillati</taxon>
        <taxon>Bacillota</taxon>
        <taxon>Bacilli</taxon>
        <taxon>Bacillales</taxon>
        <taxon>Paenibacillaceae</taxon>
        <taxon>Paenibacillus</taxon>
    </lineage>
</organism>
<evidence type="ECO:0000313" key="1">
    <source>
        <dbReference type="EMBL" id="OXM84558.1"/>
    </source>
</evidence>
<evidence type="ECO:0000313" key="2">
    <source>
        <dbReference type="Proteomes" id="UP000215509"/>
    </source>
</evidence>
<sequence>MVLMTPHLSVYFMEFINVLDENIIRHSVRPCIMEMSIQIQKNIDRYLDLSFHQELYSLLSIFVSIGIHDACTTHQLVKIISSMDDISSVLALELLLDNEQNINNVLFDSIEKKLQNSSSWEEEYWLFKYHFFLKLQESKNSKIHKEYKQFIYDKYNNGVEKSRFFNPTNLATINSPIIINTQYRNSNPDISTFFKTLLSKSVSFYVGTNFYKAP</sequence>
<dbReference type="AlphaFoldDB" id="A0A229UM85"/>
<dbReference type="Proteomes" id="UP000215509">
    <property type="component" value="Unassembled WGS sequence"/>
</dbReference>
<protein>
    <submittedName>
        <fullName evidence="1">Uncharacterized protein</fullName>
    </submittedName>
</protein>
<gene>
    <name evidence="1" type="ORF">CF651_20175</name>
</gene>
<dbReference type="EMBL" id="NMQW01000029">
    <property type="protein sequence ID" value="OXM84558.1"/>
    <property type="molecule type" value="Genomic_DNA"/>
</dbReference>
<reference evidence="1 2" key="1">
    <citation type="submission" date="2017-07" db="EMBL/GenBank/DDBJ databases">
        <title>Genome sequencing and assembly of Paenibacillus rigui.</title>
        <authorList>
            <person name="Mayilraj S."/>
        </authorList>
    </citation>
    <scope>NUCLEOTIDE SEQUENCE [LARGE SCALE GENOMIC DNA]</scope>
    <source>
        <strain evidence="1 2">JCM 16352</strain>
    </source>
</reference>
<accession>A0A229UM85</accession>
<comment type="caution">
    <text evidence="1">The sequence shown here is derived from an EMBL/GenBank/DDBJ whole genome shotgun (WGS) entry which is preliminary data.</text>
</comment>
<proteinExistence type="predicted"/>
<keyword evidence="2" id="KW-1185">Reference proteome</keyword>